<dbReference type="PRINTS" id="PR00344">
    <property type="entry name" value="BCTRLSENSOR"/>
</dbReference>
<proteinExistence type="predicted"/>
<dbReference type="InterPro" id="IPR035965">
    <property type="entry name" value="PAS-like_dom_sf"/>
</dbReference>
<sequence length="495" mass="53395">MATVAELARLHTGLSYAQVGHLQRLVASWGPLADLCFADLLLLVPDTSLLPHGRRFVVFGQIRPTTNQTLYRSDFVGAVFDEAERPLVGRAMRGGRIVEGEMNLSVLHERVSVLAIPVRLEGEVVGVVTRESAPTIGRQPGELEAMYVEVFNRFARMITTGEFPFGAEDASEEAPRVGDGAVVLDRDGRVEYASPNAVSALHRIGVHANAEGMKLSELGLDEVAVRTSFAIGAPVTEEIERGPEVTVLVRCLPMLDEGTVTGALVLMRDISELRRRDRLLISMDATIREIHHRVKNNLQTISSLLRLQGRRLESPEAKGAIEESVRRIRAIALVHETLSREVGDELPFSEIVRPLVRMVEEGLLSPEHPITIAVEGDAGKLPARIATPLAVVLNELLQNTVDHAFPPSRAADGGRVVVTLSNDGTQLVLRVVDDGVGLPEGFSIDQSRGLGLSIVRSLVTSQIEGSIVMRGRSDGSGPTAGTEIEITVPLIGGAG</sequence>
<keyword evidence="8" id="KW-0902">Two-component regulatory system</keyword>
<dbReference type="Gene3D" id="3.30.450.280">
    <property type="entry name" value="GAF domain"/>
    <property type="match status" value="1"/>
</dbReference>
<reference evidence="10" key="1">
    <citation type="submission" date="2020-02" db="EMBL/GenBank/DDBJ databases">
        <authorList>
            <person name="Meier V. D."/>
        </authorList>
    </citation>
    <scope>NUCLEOTIDE SEQUENCE</scope>
    <source>
        <strain evidence="10">AVDCRST_MAG20</strain>
    </source>
</reference>
<dbReference type="Pfam" id="PF02518">
    <property type="entry name" value="HATPase_c"/>
    <property type="match status" value="1"/>
</dbReference>
<dbReference type="Pfam" id="PF12282">
    <property type="entry name" value="GAF_PdtaS"/>
    <property type="match status" value="1"/>
</dbReference>
<dbReference type="InterPro" id="IPR003594">
    <property type="entry name" value="HATPase_dom"/>
</dbReference>
<dbReference type="Pfam" id="PF07568">
    <property type="entry name" value="HisKA_2"/>
    <property type="match status" value="1"/>
</dbReference>
<dbReference type="GO" id="GO:0005524">
    <property type="term" value="F:ATP binding"/>
    <property type="evidence" value="ECO:0007669"/>
    <property type="project" value="UniProtKB-KW"/>
</dbReference>
<evidence type="ECO:0000256" key="2">
    <source>
        <dbReference type="ARBA" id="ARBA00012438"/>
    </source>
</evidence>
<evidence type="ECO:0000259" key="9">
    <source>
        <dbReference type="PROSITE" id="PS50109"/>
    </source>
</evidence>
<dbReference type="InterPro" id="IPR022066">
    <property type="entry name" value="PdtaS_GAF"/>
</dbReference>
<comment type="catalytic activity">
    <reaction evidence="1">
        <text>ATP + protein L-histidine = ADP + protein N-phospho-L-histidine.</text>
        <dbReference type="EC" id="2.7.13.3"/>
    </reaction>
</comment>
<dbReference type="GO" id="GO:0000160">
    <property type="term" value="P:phosphorelay signal transduction system"/>
    <property type="evidence" value="ECO:0007669"/>
    <property type="project" value="UniProtKB-KW"/>
</dbReference>
<dbReference type="PANTHER" id="PTHR41523:SF8">
    <property type="entry name" value="ETHYLENE RESPONSE SENSOR PROTEIN"/>
    <property type="match status" value="1"/>
</dbReference>
<dbReference type="EC" id="2.7.13.3" evidence="2"/>
<name>A0A6J4IEC9_9ACTN</name>
<dbReference type="Pfam" id="PF08448">
    <property type="entry name" value="PAS_4"/>
    <property type="match status" value="1"/>
</dbReference>
<dbReference type="InterPro" id="IPR011495">
    <property type="entry name" value="Sig_transdc_His_kin_sub2_dim/P"/>
</dbReference>
<dbReference type="Gene3D" id="3.30.565.10">
    <property type="entry name" value="Histidine kinase-like ATPase, C-terminal domain"/>
    <property type="match status" value="1"/>
</dbReference>
<dbReference type="InterPro" id="IPR011102">
    <property type="entry name" value="Sig_transdc_His_kinase_HWE"/>
</dbReference>
<keyword evidence="6" id="KW-0418">Kinase</keyword>
<dbReference type="PROSITE" id="PS50109">
    <property type="entry name" value="HIS_KIN"/>
    <property type="match status" value="1"/>
</dbReference>
<dbReference type="AlphaFoldDB" id="A0A6J4IEC9"/>
<evidence type="ECO:0000256" key="7">
    <source>
        <dbReference type="ARBA" id="ARBA00022840"/>
    </source>
</evidence>
<keyword evidence="3" id="KW-0597">Phosphoprotein</keyword>
<keyword evidence="4" id="KW-0808">Transferase</keyword>
<organism evidence="10">
    <name type="scientific">uncultured Acidimicrobiales bacterium</name>
    <dbReference type="NCBI Taxonomy" id="310071"/>
    <lineage>
        <taxon>Bacteria</taxon>
        <taxon>Bacillati</taxon>
        <taxon>Actinomycetota</taxon>
        <taxon>Acidimicrobiia</taxon>
        <taxon>Acidimicrobiales</taxon>
        <taxon>environmental samples</taxon>
    </lineage>
</organism>
<dbReference type="InterPro" id="IPR036890">
    <property type="entry name" value="HATPase_C_sf"/>
</dbReference>
<gene>
    <name evidence="10" type="ORF">AVDCRST_MAG20-2211</name>
</gene>
<dbReference type="SMART" id="SM00387">
    <property type="entry name" value="HATPase_c"/>
    <property type="match status" value="1"/>
</dbReference>
<feature type="domain" description="Histidine kinase" evidence="9">
    <location>
        <begin position="289"/>
        <end position="492"/>
    </location>
</feature>
<dbReference type="InterPro" id="IPR013656">
    <property type="entry name" value="PAS_4"/>
</dbReference>
<dbReference type="SUPFAM" id="SSF55785">
    <property type="entry name" value="PYP-like sensor domain (PAS domain)"/>
    <property type="match status" value="1"/>
</dbReference>
<dbReference type="InterPro" id="IPR004358">
    <property type="entry name" value="Sig_transdc_His_kin-like_C"/>
</dbReference>
<keyword evidence="7" id="KW-0067">ATP-binding</keyword>
<dbReference type="SUPFAM" id="SSF55874">
    <property type="entry name" value="ATPase domain of HSP90 chaperone/DNA topoisomerase II/histidine kinase"/>
    <property type="match status" value="1"/>
</dbReference>
<evidence type="ECO:0000256" key="4">
    <source>
        <dbReference type="ARBA" id="ARBA00022679"/>
    </source>
</evidence>
<accession>A0A6J4IEC9</accession>
<dbReference type="SMART" id="SM00911">
    <property type="entry name" value="HWE_HK"/>
    <property type="match status" value="1"/>
</dbReference>
<evidence type="ECO:0000313" key="10">
    <source>
        <dbReference type="EMBL" id="CAA9248050.1"/>
    </source>
</evidence>
<keyword evidence="5" id="KW-0547">Nucleotide-binding</keyword>
<dbReference type="EMBL" id="CADCSY010000092">
    <property type="protein sequence ID" value="CAA9248050.1"/>
    <property type="molecule type" value="Genomic_DNA"/>
</dbReference>
<evidence type="ECO:0000256" key="6">
    <source>
        <dbReference type="ARBA" id="ARBA00022777"/>
    </source>
</evidence>
<evidence type="ECO:0000256" key="8">
    <source>
        <dbReference type="ARBA" id="ARBA00023012"/>
    </source>
</evidence>
<dbReference type="InterPro" id="IPR038424">
    <property type="entry name" value="H_kinase_PdtaS_GAF_sf"/>
</dbReference>
<dbReference type="Gene3D" id="3.30.450.20">
    <property type="entry name" value="PAS domain"/>
    <property type="match status" value="1"/>
</dbReference>
<dbReference type="GO" id="GO:0004673">
    <property type="term" value="F:protein histidine kinase activity"/>
    <property type="evidence" value="ECO:0007669"/>
    <property type="project" value="UniProtKB-EC"/>
</dbReference>
<protein>
    <recommendedName>
        <fullName evidence="2">histidine kinase</fullName>
        <ecNumber evidence="2">2.7.13.3</ecNumber>
    </recommendedName>
</protein>
<evidence type="ECO:0000256" key="1">
    <source>
        <dbReference type="ARBA" id="ARBA00000085"/>
    </source>
</evidence>
<evidence type="ECO:0000256" key="5">
    <source>
        <dbReference type="ARBA" id="ARBA00022741"/>
    </source>
</evidence>
<evidence type="ECO:0000256" key="3">
    <source>
        <dbReference type="ARBA" id="ARBA00022553"/>
    </source>
</evidence>
<dbReference type="PANTHER" id="PTHR41523">
    <property type="entry name" value="TWO-COMPONENT SYSTEM SENSOR PROTEIN"/>
    <property type="match status" value="1"/>
</dbReference>
<dbReference type="InterPro" id="IPR005467">
    <property type="entry name" value="His_kinase_dom"/>
</dbReference>